<dbReference type="AlphaFoldDB" id="A0A0M4CKT2"/>
<organism evidence="2 3">
    <name type="scientific">Corynebacterium deserti GIMN1.010</name>
    <dbReference type="NCBI Taxonomy" id="931089"/>
    <lineage>
        <taxon>Bacteria</taxon>
        <taxon>Bacillati</taxon>
        <taxon>Actinomycetota</taxon>
        <taxon>Actinomycetes</taxon>
        <taxon>Mycobacteriales</taxon>
        <taxon>Corynebacteriaceae</taxon>
        <taxon>Corynebacterium</taxon>
    </lineage>
</organism>
<dbReference type="PANTHER" id="PTHR38441:SF1">
    <property type="entry name" value="MEMBRANE PROTEIN"/>
    <property type="match status" value="1"/>
</dbReference>
<keyword evidence="1" id="KW-0812">Transmembrane</keyword>
<dbReference type="EMBL" id="CP009220">
    <property type="protein sequence ID" value="ALC05285.1"/>
    <property type="molecule type" value="Genomic_DNA"/>
</dbReference>
<gene>
    <name evidence="2" type="ORF">CDES_04195</name>
</gene>
<keyword evidence="1" id="KW-1133">Transmembrane helix</keyword>
<name>A0A0M4CKT2_9CORY</name>
<dbReference type="PATRIC" id="fig|931089.4.peg.846"/>
<evidence type="ECO:0008006" key="4">
    <source>
        <dbReference type="Google" id="ProtNLM"/>
    </source>
</evidence>
<dbReference type="KEGG" id="cdx:CDES_04195"/>
<accession>A0A0M4CKT2</accession>
<dbReference type="PANTHER" id="PTHR38441">
    <property type="entry name" value="INTEGRAL MEMBRANE PROTEIN-RELATED"/>
    <property type="match status" value="1"/>
</dbReference>
<evidence type="ECO:0000313" key="2">
    <source>
        <dbReference type="EMBL" id="ALC05285.1"/>
    </source>
</evidence>
<feature type="transmembrane region" description="Helical" evidence="1">
    <location>
        <begin position="37"/>
        <end position="59"/>
    </location>
</feature>
<dbReference type="Pfam" id="PF04341">
    <property type="entry name" value="DUF485"/>
    <property type="match status" value="1"/>
</dbReference>
<keyword evidence="1" id="KW-0472">Membrane</keyword>
<keyword evidence="3" id="KW-1185">Reference proteome</keyword>
<protein>
    <recommendedName>
        <fullName evidence="4">Integral membrane protein</fullName>
    </recommendedName>
</protein>
<dbReference type="STRING" id="931089.CDES_04195"/>
<reference evidence="2 3" key="1">
    <citation type="submission" date="2014-08" db="EMBL/GenBank/DDBJ databases">
        <title>Complete genome sequence of Corynebacterium deserti GIMN1.010 (=DSM 45689), isolated from desert sand in western China.</title>
        <authorList>
            <person name="Ruckert C."/>
            <person name="Albersmeier A."/>
            <person name="Kalinowski J."/>
        </authorList>
    </citation>
    <scope>NUCLEOTIDE SEQUENCE [LARGE SCALE GENOMIC DNA]</scope>
    <source>
        <strain evidence="2 3">GIMN1.010</strain>
    </source>
</reference>
<feature type="transmembrane region" description="Helical" evidence="1">
    <location>
        <begin position="71"/>
        <end position="95"/>
    </location>
</feature>
<dbReference type="InterPro" id="IPR007436">
    <property type="entry name" value="DUF485"/>
</dbReference>
<proteinExistence type="predicted"/>
<dbReference type="Proteomes" id="UP000068067">
    <property type="component" value="Chromosome"/>
</dbReference>
<evidence type="ECO:0000256" key="1">
    <source>
        <dbReference type="SAM" id="Phobius"/>
    </source>
</evidence>
<sequence>MSSSPVIKERRQPTPQEFVEMQNSAEFKELRSKFRSFAFPMSVAFFVWYIVYVLVATFASDWMSTPVVGNMNIGVFFGLAQFITTFAITYIYIVYANKNLEPRQAAIRQKMEG</sequence>
<evidence type="ECO:0000313" key="3">
    <source>
        <dbReference type="Proteomes" id="UP000068067"/>
    </source>
</evidence>